<evidence type="ECO:0000313" key="1">
    <source>
        <dbReference type="EMBL" id="NMP23128.1"/>
    </source>
</evidence>
<reference evidence="1 2" key="1">
    <citation type="submission" date="2020-04" db="EMBL/GenBank/DDBJ databases">
        <authorList>
            <person name="Zhang R."/>
            <person name="Schippers A."/>
        </authorList>
    </citation>
    <scope>NUCLEOTIDE SEQUENCE [LARGE SCALE GENOMIC DNA]</scope>
    <source>
        <strain evidence="1 2">DSM 109850</strain>
    </source>
</reference>
<dbReference type="Proteomes" id="UP000533476">
    <property type="component" value="Unassembled WGS sequence"/>
</dbReference>
<comment type="caution">
    <text evidence="1">The sequence shown here is derived from an EMBL/GenBank/DDBJ whole genome shotgun (WGS) entry which is preliminary data.</text>
</comment>
<keyword evidence="2" id="KW-1185">Reference proteome</keyword>
<dbReference type="SUPFAM" id="SSF56112">
    <property type="entry name" value="Protein kinase-like (PK-like)"/>
    <property type="match status" value="1"/>
</dbReference>
<accession>A0A7Y0L4V6</accession>
<dbReference type="InterPro" id="IPR011009">
    <property type="entry name" value="Kinase-like_dom_sf"/>
</dbReference>
<protein>
    <submittedName>
        <fullName evidence="1">Aminoglycoside phosphotransferase</fullName>
    </submittedName>
</protein>
<evidence type="ECO:0000313" key="2">
    <source>
        <dbReference type="Proteomes" id="UP000533476"/>
    </source>
</evidence>
<keyword evidence="1" id="KW-0808">Transferase</keyword>
<dbReference type="AlphaFoldDB" id="A0A7Y0L4V6"/>
<organism evidence="1 2">
    <name type="scientific">Sulfobacillus harzensis</name>
    <dbReference type="NCBI Taxonomy" id="2729629"/>
    <lineage>
        <taxon>Bacteria</taxon>
        <taxon>Bacillati</taxon>
        <taxon>Bacillota</taxon>
        <taxon>Clostridia</taxon>
        <taxon>Eubacteriales</taxon>
        <taxon>Clostridiales Family XVII. Incertae Sedis</taxon>
        <taxon>Sulfobacillus</taxon>
    </lineage>
</organism>
<name>A0A7Y0L4V6_9FIRM</name>
<dbReference type="GO" id="GO:0016740">
    <property type="term" value="F:transferase activity"/>
    <property type="evidence" value="ECO:0007669"/>
    <property type="project" value="UniProtKB-KW"/>
</dbReference>
<dbReference type="EMBL" id="JABBVZ010000041">
    <property type="protein sequence ID" value="NMP23128.1"/>
    <property type="molecule type" value="Genomic_DNA"/>
</dbReference>
<sequence length="277" mass="32160">MRPLAEWMPQDALVSWNLRPEQLGFVLPGGMGRSILVDDVVFKRVDDEEETSWCQNVLSRIRPEDYRLPEPILSPQGHWVESGYTATRWVAGEPGPGGRFNEILRVSRSLHRALRDLPRPDFLDRRQHRWAKADRSAWEDQPLNWMPDIRERAQKLQRMREPLDLPEQIIHGDLAGNVLFSPRLPPAVIDFSPYWRPAGFADAMILGDGLLWHDDDEVRSLIPRTHVFRQLLIRAMLARLGALSESFRATRRACLDRAELSAFDRAIGFLRMDREWN</sequence>
<gene>
    <name evidence="1" type="ORF">HIJ39_12335</name>
</gene>
<proteinExistence type="predicted"/>
<dbReference type="RefSeq" id="WP_169100114.1">
    <property type="nucleotide sequence ID" value="NZ_JABBVZ010000041.1"/>
</dbReference>
<dbReference type="Gene3D" id="3.90.1200.10">
    <property type="match status" value="1"/>
</dbReference>